<evidence type="ECO:0000256" key="1">
    <source>
        <dbReference type="SAM" id="MobiDB-lite"/>
    </source>
</evidence>
<reference evidence="2 3" key="1">
    <citation type="submission" date="2016-11" db="EMBL/GenBank/DDBJ databases">
        <title>Genome sequencing of Zhihengliuella aestuarii B18 antagonistic to Plasmodiophora brassicae.</title>
        <authorList>
            <person name="Luo Y."/>
        </authorList>
    </citation>
    <scope>NUCLEOTIDE SEQUENCE [LARGE SCALE GENOMIC DNA]</scope>
    <source>
        <strain evidence="2 3">B18</strain>
    </source>
</reference>
<evidence type="ECO:0000313" key="2">
    <source>
        <dbReference type="EMBL" id="APF41183.1"/>
    </source>
</evidence>
<sequence>MARKRYDPDEADFDARYQRWLAALESGDEDELLEATAAIPTLNGRVLDWFFAVESDELGRPGRRAMEQRLIVLLSELRPHEATRLRELHRARQRRLDRITRIGRTVELPTKCARCGSKLKEVKPTGGPRIYRSPACRKAAYEDRRAHRDGAVKVQVVERVVTDVRERRIEVPHPRSECIREVFANDEALVNVIWALIDAVRGVEDPAFSPDQPRFWDLYNKVEVLYEAVVKRAASYDPPDPAESAEEEPWLANRVRRHMQHFTRQDPEEPPRVPKSCV</sequence>
<protein>
    <submittedName>
        <fullName evidence="2">Uncharacterized protein</fullName>
    </submittedName>
</protein>
<feature type="region of interest" description="Disordered" evidence="1">
    <location>
        <begin position="256"/>
        <end position="278"/>
    </location>
</feature>
<dbReference type="STRING" id="556325.BHE16_09455"/>
<dbReference type="AlphaFoldDB" id="A0A1L2ZP33"/>
<keyword evidence="3" id="KW-1185">Reference proteome</keyword>
<name>A0A1L2ZP33_9MICC</name>
<dbReference type="RefSeq" id="WP_071894653.1">
    <property type="nucleotide sequence ID" value="NZ_CP018135.1"/>
</dbReference>
<feature type="compositionally biased region" description="Basic and acidic residues" evidence="1">
    <location>
        <begin position="263"/>
        <end position="272"/>
    </location>
</feature>
<dbReference type="OrthoDB" id="4219687at2"/>
<gene>
    <name evidence="2" type="ORF">BHE16_09455</name>
</gene>
<organism evidence="2 3">
    <name type="scientific">Neomicrococcus aestuarii</name>
    <dbReference type="NCBI Taxonomy" id="556325"/>
    <lineage>
        <taxon>Bacteria</taxon>
        <taxon>Bacillati</taxon>
        <taxon>Actinomycetota</taxon>
        <taxon>Actinomycetes</taxon>
        <taxon>Micrococcales</taxon>
        <taxon>Micrococcaceae</taxon>
        <taxon>Neomicrococcus</taxon>
    </lineage>
</organism>
<proteinExistence type="predicted"/>
<dbReference type="EMBL" id="CP018135">
    <property type="protein sequence ID" value="APF41183.1"/>
    <property type="molecule type" value="Genomic_DNA"/>
</dbReference>
<dbReference type="Proteomes" id="UP000183530">
    <property type="component" value="Chromosome"/>
</dbReference>
<dbReference type="KEGG" id="nae:BHE16_09455"/>
<evidence type="ECO:0000313" key="3">
    <source>
        <dbReference type="Proteomes" id="UP000183530"/>
    </source>
</evidence>
<accession>A0A1L2ZP33</accession>